<feature type="compositionally biased region" description="Basic residues" evidence="7">
    <location>
        <begin position="419"/>
        <end position="432"/>
    </location>
</feature>
<dbReference type="Pfam" id="PF13873">
    <property type="entry name" value="Myb_DNA-bind_5"/>
    <property type="match status" value="1"/>
</dbReference>
<keyword evidence="10" id="KW-1185">Reference proteome</keyword>
<proteinExistence type="predicted"/>
<dbReference type="Proteomes" id="UP000091820">
    <property type="component" value="Unassembled WGS sequence"/>
</dbReference>
<organism evidence="9 10">
    <name type="scientific">Glossina brevipalpis</name>
    <dbReference type="NCBI Taxonomy" id="37001"/>
    <lineage>
        <taxon>Eukaryota</taxon>
        <taxon>Metazoa</taxon>
        <taxon>Ecdysozoa</taxon>
        <taxon>Arthropoda</taxon>
        <taxon>Hexapoda</taxon>
        <taxon>Insecta</taxon>
        <taxon>Pterygota</taxon>
        <taxon>Neoptera</taxon>
        <taxon>Endopterygota</taxon>
        <taxon>Diptera</taxon>
        <taxon>Brachycera</taxon>
        <taxon>Muscomorpha</taxon>
        <taxon>Hippoboscoidea</taxon>
        <taxon>Glossinidae</taxon>
        <taxon>Glossina</taxon>
    </lineage>
</organism>
<feature type="compositionally biased region" description="Low complexity" evidence="7">
    <location>
        <begin position="433"/>
        <end position="442"/>
    </location>
</feature>
<feature type="compositionally biased region" description="Basic and acidic residues" evidence="7">
    <location>
        <begin position="135"/>
        <end position="146"/>
    </location>
</feature>
<name>A0A1A9WSZ5_9MUSC</name>
<dbReference type="VEuPathDB" id="VectorBase:GBRI030869"/>
<evidence type="ECO:0000256" key="5">
    <source>
        <dbReference type="ARBA" id="ARBA00023163"/>
    </source>
</evidence>
<evidence type="ECO:0000313" key="10">
    <source>
        <dbReference type="Proteomes" id="UP000091820"/>
    </source>
</evidence>
<sequence length="514" mass="57008">MKMEKTPRYTQRERNMVLGYAAQYKDIIENKRTDAESNRKKDEVWRQIAKEFNARVYHQRSSKQLRQLYKNMKLLLKKDLCGEGKGNRTFMDLLNTISQQESVAQYISEQMSPNGYSSGGNGGGIAGSGAIGRQQKYEDDYDDSKHHPIHFNDAMDTDVIVIKSEDISDNEHSQGDMEDDDDDCLSPKDIPEVCLEEEDEELFATDLRQQNQSSSLQDQNQKSQRKRSFSQSNSQQQQQQQQQQKQQQHQLLQPEVTIQNIGGIRVGSIGSMANMKALQNGVGSNGGGSATASNSTNSAALSLIQSPSSTQQQTSALNLRQTASEQQLQLLNGLGLSAVHPPTSLPTVPSRSPTSQSALENNPRLPALQRTGGGSLAHNNNNNSNTSQSALHSNLNSAAQQLLLNINGVTGGHYNTTSNRHHHNHNHHHHQHGPPTQHHTSTPAPSSHKISQNDYFMLGIEERKLKIELLNAQIEYWRKLTKKLDENAALAPNPSCMCHFPGKLNGVQTPASTS</sequence>
<dbReference type="EnsemblMetazoa" id="GBRI030869-RA">
    <property type="protein sequence ID" value="GBRI030869-PA"/>
    <property type="gene ID" value="GBRI030869"/>
</dbReference>
<feature type="compositionally biased region" description="Low complexity" evidence="7">
    <location>
        <begin position="229"/>
        <end position="251"/>
    </location>
</feature>
<dbReference type="PANTHER" id="PTHR21411:SF0">
    <property type="entry name" value="REGULATORY PROTEIN ZESTE"/>
    <property type="match status" value="1"/>
</dbReference>
<feature type="region of interest" description="Disordered" evidence="7">
    <location>
        <begin position="114"/>
        <end position="153"/>
    </location>
</feature>
<evidence type="ECO:0000256" key="3">
    <source>
        <dbReference type="ARBA" id="ARBA00023015"/>
    </source>
</evidence>
<evidence type="ECO:0000256" key="6">
    <source>
        <dbReference type="ARBA" id="ARBA00025466"/>
    </source>
</evidence>
<feature type="compositionally biased region" description="Low complexity" evidence="7">
    <location>
        <begin position="409"/>
        <end position="418"/>
    </location>
</feature>
<comment type="subunit">
    <text evidence="1">Self-associates forming complexes of several hundred monomers.</text>
</comment>
<evidence type="ECO:0000313" key="9">
    <source>
        <dbReference type="EnsemblMetazoa" id="GBRI030869-PA"/>
    </source>
</evidence>
<dbReference type="PANTHER" id="PTHR21411">
    <property type="entry name" value="APONTIC"/>
    <property type="match status" value="1"/>
</dbReference>
<dbReference type="InterPro" id="IPR028002">
    <property type="entry name" value="Myb_DNA-bind_5"/>
</dbReference>
<reference evidence="9" key="2">
    <citation type="submission" date="2020-05" db="UniProtKB">
        <authorList>
            <consortium name="EnsemblMetazoa"/>
        </authorList>
    </citation>
    <scope>IDENTIFICATION</scope>
    <source>
        <strain evidence="9">IAEA</strain>
    </source>
</reference>
<protein>
    <recommendedName>
        <fullName evidence="2">Regulatory protein zeste</fullName>
    </recommendedName>
</protein>
<feature type="region of interest" description="Disordered" evidence="7">
    <location>
        <begin position="168"/>
        <end position="188"/>
    </location>
</feature>
<feature type="compositionally biased region" description="Low complexity" evidence="7">
    <location>
        <begin position="209"/>
        <end position="222"/>
    </location>
</feature>
<comment type="function">
    <text evidence="6">Involved in transvection phenomena (= synapsis-dependent gene expression), where the synaptic pairing of chromosomes carrying genes with which zeste interacts influences the expression of these genes. Zeste binds to DNA and stimulates transcription from a nearby promoter.</text>
</comment>
<feature type="domain" description="Myb/SANT-like DNA-binding" evidence="8">
    <location>
        <begin position="6"/>
        <end position="80"/>
    </location>
</feature>
<accession>A0A1A9WSZ5</accession>
<keyword evidence="4" id="KW-0238">DNA-binding</keyword>
<feature type="region of interest" description="Disordered" evidence="7">
    <location>
        <begin position="340"/>
        <end position="390"/>
    </location>
</feature>
<evidence type="ECO:0000256" key="7">
    <source>
        <dbReference type="SAM" id="MobiDB-lite"/>
    </source>
</evidence>
<feature type="compositionally biased region" description="Low complexity" evidence="7">
    <location>
        <begin position="290"/>
        <end position="307"/>
    </location>
</feature>
<keyword evidence="3" id="KW-0805">Transcription regulation</keyword>
<feature type="region of interest" description="Disordered" evidence="7">
    <location>
        <begin position="209"/>
        <end position="251"/>
    </location>
</feature>
<evidence type="ECO:0000256" key="1">
    <source>
        <dbReference type="ARBA" id="ARBA00011764"/>
    </source>
</evidence>
<evidence type="ECO:0000259" key="8">
    <source>
        <dbReference type="Pfam" id="PF13873"/>
    </source>
</evidence>
<keyword evidence="5" id="KW-0804">Transcription</keyword>
<feature type="region of interest" description="Disordered" evidence="7">
    <location>
        <begin position="283"/>
        <end position="307"/>
    </location>
</feature>
<dbReference type="GO" id="GO:0003677">
    <property type="term" value="F:DNA binding"/>
    <property type="evidence" value="ECO:0007669"/>
    <property type="project" value="UniProtKB-KW"/>
</dbReference>
<evidence type="ECO:0000256" key="2">
    <source>
        <dbReference type="ARBA" id="ARBA00016807"/>
    </source>
</evidence>
<feature type="region of interest" description="Disordered" evidence="7">
    <location>
        <begin position="409"/>
        <end position="449"/>
    </location>
</feature>
<reference evidence="10" key="1">
    <citation type="submission" date="2014-03" db="EMBL/GenBank/DDBJ databases">
        <authorList>
            <person name="Aksoy S."/>
            <person name="Warren W."/>
            <person name="Wilson R.K."/>
        </authorList>
    </citation>
    <scope>NUCLEOTIDE SEQUENCE [LARGE SCALE GENOMIC DNA]</scope>
    <source>
        <strain evidence="10">IAEA</strain>
    </source>
</reference>
<feature type="compositionally biased region" description="Gly residues" evidence="7">
    <location>
        <begin position="117"/>
        <end position="130"/>
    </location>
</feature>
<dbReference type="AlphaFoldDB" id="A0A1A9WSZ5"/>
<dbReference type="STRING" id="37001.A0A1A9WSZ5"/>
<evidence type="ECO:0000256" key="4">
    <source>
        <dbReference type="ARBA" id="ARBA00023125"/>
    </source>
</evidence>
<feature type="compositionally biased region" description="Polar residues" evidence="7">
    <location>
        <begin position="345"/>
        <end position="360"/>
    </location>
</feature>